<evidence type="ECO:0000313" key="3">
    <source>
        <dbReference type="EMBL" id="RFZ85002.1"/>
    </source>
</evidence>
<dbReference type="PANTHER" id="PTHR38593:SF1">
    <property type="entry name" value="BLR2558 PROTEIN"/>
    <property type="match status" value="1"/>
</dbReference>
<dbReference type="Pfam" id="PF13628">
    <property type="entry name" value="DUF4142"/>
    <property type="match status" value="1"/>
</dbReference>
<dbReference type="EMBL" id="QWDE01000001">
    <property type="protein sequence ID" value="RFZ85002.1"/>
    <property type="molecule type" value="Genomic_DNA"/>
</dbReference>
<proteinExistence type="predicted"/>
<dbReference type="InterPro" id="IPR025419">
    <property type="entry name" value="DUF4142"/>
</dbReference>
<keyword evidence="1" id="KW-0732">Signal</keyword>
<dbReference type="Gene3D" id="1.20.1260.10">
    <property type="match status" value="1"/>
</dbReference>
<protein>
    <submittedName>
        <fullName evidence="3">DUF4142 domain-containing protein</fullName>
    </submittedName>
</protein>
<evidence type="ECO:0000259" key="2">
    <source>
        <dbReference type="Pfam" id="PF13628"/>
    </source>
</evidence>
<feature type="domain" description="DUF4142" evidence="2">
    <location>
        <begin position="42"/>
        <end position="172"/>
    </location>
</feature>
<accession>A0A3E2NVH5</accession>
<dbReference type="RefSeq" id="WP_117381903.1">
    <property type="nucleotide sequence ID" value="NZ_QWDE01000001.1"/>
</dbReference>
<dbReference type="Proteomes" id="UP000260823">
    <property type="component" value="Unassembled WGS sequence"/>
</dbReference>
<feature type="signal peptide" evidence="1">
    <location>
        <begin position="1"/>
        <end position="19"/>
    </location>
</feature>
<reference evidence="3 4" key="1">
    <citation type="submission" date="2018-08" db="EMBL/GenBank/DDBJ databases">
        <title>Mucilaginibacter terrae sp. nov., isolated from manganese diggings.</title>
        <authorList>
            <person name="Huang Y."/>
            <person name="Zhou Z."/>
        </authorList>
    </citation>
    <scope>NUCLEOTIDE SEQUENCE [LARGE SCALE GENOMIC DNA]</scope>
    <source>
        <strain evidence="3 4">ZH6</strain>
    </source>
</reference>
<feature type="chain" id="PRO_5017577527" evidence="1">
    <location>
        <begin position="20"/>
        <end position="177"/>
    </location>
</feature>
<evidence type="ECO:0000256" key="1">
    <source>
        <dbReference type="SAM" id="SignalP"/>
    </source>
</evidence>
<comment type="caution">
    <text evidence="3">The sequence shown here is derived from an EMBL/GenBank/DDBJ whole genome shotgun (WGS) entry which is preliminary data.</text>
</comment>
<keyword evidence="4" id="KW-1185">Reference proteome</keyword>
<sequence>MKLLTRIALLSCLIFSVYACNDQRKAKNYNEKTQVDDQALPFLQKGIQSGNAEVKLSELALKNSQNVEIKQFAQMMINDHTQNGKELTDLASKRKVNIPDGIDTEHNRILTSLTTKTGADFDKEYMQVMVHDHEKAIGLFETVTDNTDKKINDLADKTLPKLREHLKEANAICAKLK</sequence>
<organism evidence="3 4">
    <name type="scientific">Mucilaginibacter terrenus</name>
    <dbReference type="NCBI Taxonomy" id="2482727"/>
    <lineage>
        <taxon>Bacteria</taxon>
        <taxon>Pseudomonadati</taxon>
        <taxon>Bacteroidota</taxon>
        <taxon>Sphingobacteriia</taxon>
        <taxon>Sphingobacteriales</taxon>
        <taxon>Sphingobacteriaceae</taxon>
        <taxon>Mucilaginibacter</taxon>
    </lineage>
</organism>
<name>A0A3E2NVH5_9SPHI</name>
<dbReference type="OrthoDB" id="883203at2"/>
<dbReference type="PROSITE" id="PS51257">
    <property type="entry name" value="PROKAR_LIPOPROTEIN"/>
    <property type="match status" value="1"/>
</dbReference>
<dbReference type="InterPro" id="IPR012347">
    <property type="entry name" value="Ferritin-like"/>
</dbReference>
<evidence type="ECO:0000313" key="4">
    <source>
        <dbReference type="Proteomes" id="UP000260823"/>
    </source>
</evidence>
<dbReference type="PANTHER" id="PTHR38593">
    <property type="entry name" value="BLR2558 PROTEIN"/>
    <property type="match status" value="1"/>
</dbReference>
<dbReference type="AlphaFoldDB" id="A0A3E2NVH5"/>
<gene>
    <name evidence="3" type="ORF">DYU05_05195</name>
</gene>